<dbReference type="EMBL" id="VSSQ01007214">
    <property type="protein sequence ID" value="MPM35214.1"/>
    <property type="molecule type" value="Genomic_DNA"/>
</dbReference>
<feature type="transmembrane region" description="Helical" evidence="1">
    <location>
        <begin position="61"/>
        <end position="89"/>
    </location>
</feature>
<feature type="transmembrane region" description="Helical" evidence="1">
    <location>
        <begin position="109"/>
        <end position="132"/>
    </location>
</feature>
<sequence length="185" mass="20729">MGRLQMTLAVVCICFFIGIITGAVSERGLSTEQATKLSTYWGICGNENTDFSRLFIKHGKYIIAMWLSGFVLPGSIIILIIIFTTGIFYGFSAAFAAQSKGITYVLTNIFPQNALLIPLYIFTAVWTIMYVLKKYSNNGPKSRIRQERRKTLTEHTVILGVCLLCNSAVCIVEICIERFLTNFLN</sequence>
<keyword evidence="1" id="KW-1133">Transmembrane helix</keyword>
<feature type="transmembrane region" description="Helical" evidence="1">
    <location>
        <begin position="152"/>
        <end position="180"/>
    </location>
</feature>
<keyword evidence="1" id="KW-0472">Membrane</keyword>
<reference evidence="2" key="1">
    <citation type="submission" date="2019-08" db="EMBL/GenBank/DDBJ databases">
        <authorList>
            <person name="Kucharzyk K."/>
            <person name="Murdoch R.W."/>
            <person name="Higgins S."/>
            <person name="Loffler F."/>
        </authorList>
    </citation>
    <scope>NUCLEOTIDE SEQUENCE</scope>
</reference>
<accession>A0A644ZBE6</accession>
<evidence type="ECO:0000256" key="1">
    <source>
        <dbReference type="SAM" id="Phobius"/>
    </source>
</evidence>
<gene>
    <name evidence="2" type="ORF">SDC9_81804</name>
</gene>
<dbReference type="Pfam" id="PF01944">
    <property type="entry name" value="SpoIIM"/>
    <property type="match status" value="1"/>
</dbReference>
<dbReference type="AlphaFoldDB" id="A0A644ZBE6"/>
<comment type="caution">
    <text evidence="2">The sequence shown here is derived from an EMBL/GenBank/DDBJ whole genome shotgun (WGS) entry which is preliminary data.</text>
</comment>
<keyword evidence="1" id="KW-0812">Transmembrane</keyword>
<dbReference type="InterPro" id="IPR002798">
    <property type="entry name" value="SpoIIM-like"/>
</dbReference>
<evidence type="ECO:0008006" key="3">
    <source>
        <dbReference type="Google" id="ProtNLM"/>
    </source>
</evidence>
<evidence type="ECO:0000313" key="2">
    <source>
        <dbReference type="EMBL" id="MPM35214.1"/>
    </source>
</evidence>
<name>A0A644ZBE6_9ZZZZ</name>
<protein>
    <recommendedName>
        <fullName evidence="3">Stage II sporulation protein M</fullName>
    </recommendedName>
</protein>
<feature type="transmembrane region" description="Helical" evidence="1">
    <location>
        <begin position="6"/>
        <end position="24"/>
    </location>
</feature>
<organism evidence="2">
    <name type="scientific">bioreactor metagenome</name>
    <dbReference type="NCBI Taxonomy" id="1076179"/>
    <lineage>
        <taxon>unclassified sequences</taxon>
        <taxon>metagenomes</taxon>
        <taxon>ecological metagenomes</taxon>
    </lineage>
</organism>
<proteinExistence type="predicted"/>